<dbReference type="SUPFAM" id="SSF52047">
    <property type="entry name" value="RNI-like"/>
    <property type="match status" value="1"/>
</dbReference>
<evidence type="ECO:0000313" key="1">
    <source>
        <dbReference type="Ensembl" id="ENSMMOP00000012911.1"/>
    </source>
</evidence>
<dbReference type="InterPro" id="IPR032675">
    <property type="entry name" value="LRR_dom_sf"/>
</dbReference>
<dbReference type="Ensembl" id="ENSMMOT00000013123.1">
    <property type="protein sequence ID" value="ENSMMOP00000012911.1"/>
    <property type="gene ID" value="ENSMMOG00000009826.1"/>
</dbReference>
<dbReference type="AlphaFoldDB" id="A0A3Q3W8H5"/>
<dbReference type="STRING" id="94237.ENSMMOP00000012911"/>
<accession>A0A3Q3W8H5</accession>
<keyword evidence="2" id="KW-1185">Reference proteome</keyword>
<dbReference type="Proteomes" id="UP000261620">
    <property type="component" value="Unplaced"/>
</dbReference>
<evidence type="ECO:0000313" key="2">
    <source>
        <dbReference type="Proteomes" id="UP000261620"/>
    </source>
</evidence>
<dbReference type="OMA" id="IFDMLYV"/>
<name>A0A3Q3W8H5_MOLML</name>
<proteinExistence type="predicted"/>
<organism evidence="1 2">
    <name type="scientific">Mola mola</name>
    <name type="common">Ocean sunfish</name>
    <name type="synonym">Tetraodon mola</name>
    <dbReference type="NCBI Taxonomy" id="94237"/>
    <lineage>
        <taxon>Eukaryota</taxon>
        <taxon>Metazoa</taxon>
        <taxon>Chordata</taxon>
        <taxon>Craniata</taxon>
        <taxon>Vertebrata</taxon>
        <taxon>Euteleostomi</taxon>
        <taxon>Actinopterygii</taxon>
        <taxon>Neopterygii</taxon>
        <taxon>Teleostei</taxon>
        <taxon>Neoteleostei</taxon>
        <taxon>Acanthomorphata</taxon>
        <taxon>Eupercaria</taxon>
        <taxon>Tetraodontiformes</taxon>
        <taxon>Molidae</taxon>
        <taxon>Mola</taxon>
    </lineage>
</organism>
<protein>
    <submittedName>
        <fullName evidence="1">Uncharacterized protein</fullName>
    </submittedName>
</protein>
<dbReference type="Gene3D" id="3.80.10.10">
    <property type="entry name" value="Ribonuclease Inhibitor"/>
    <property type="match status" value="1"/>
</dbReference>
<reference evidence="1" key="2">
    <citation type="submission" date="2025-09" db="UniProtKB">
        <authorList>
            <consortium name="Ensembl"/>
        </authorList>
    </citation>
    <scope>IDENTIFICATION</scope>
</reference>
<reference evidence="1" key="1">
    <citation type="submission" date="2025-08" db="UniProtKB">
        <authorList>
            <consortium name="Ensembl"/>
        </authorList>
    </citation>
    <scope>IDENTIFICATION</scope>
</reference>
<sequence length="196" mass="22532">MRLLLRAGQAAAAHRERGRRGFWGWINAVFNKVDYERIKAVGPDRAAAEWLLRCGAKVRFQGFDRWHHDYNALPTGPLGRYKIQAIDATESCIMYRGFDHLDGLKHLEEIKFNKCIYIEDTCLERLSAVDNLQESLYMMEVVSCGNVSDRGIIALHKLRNLEYLFLSDLPAISDRLKTIERLQAALPRLDIVLDLD</sequence>